<evidence type="ECO:0000313" key="1">
    <source>
        <dbReference type="EMBL" id="MEO1782515.1"/>
    </source>
</evidence>
<name>A0ABV0F3K7_9ENTE</name>
<gene>
    <name evidence="1" type="ORF">BAU18_002127</name>
</gene>
<comment type="caution">
    <text evidence="1">The sequence shown here is derived from an EMBL/GenBank/DDBJ whole genome shotgun (WGS) entry which is preliminary data.</text>
</comment>
<organism evidence="1 2">
    <name type="scientific">Enterococcus diestrammenae</name>
    <dbReference type="NCBI Taxonomy" id="1155073"/>
    <lineage>
        <taxon>Bacteria</taxon>
        <taxon>Bacillati</taxon>
        <taxon>Bacillota</taxon>
        <taxon>Bacilli</taxon>
        <taxon>Lactobacillales</taxon>
        <taxon>Enterococcaceae</taxon>
        <taxon>Enterococcus</taxon>
    </lineage>
</organism>
<keyword evidence="2" id="KW-1185">Reference proteome</keyword>
<accession>A0ABV0F3K7</accession>
<reference evidence="1 2" key="2">
    <citation type="submission" date="2024-02" db="EMBL/GenBank/DDBJ databases">
        <title>The Genome Sequence of Enterococcus diestrammenae JM9A.</title>
        <authorList>
            <person name="Earl A."/>
            <person name="Manson A."/>
            <person name="Gilmore M."/>
            <person name="Sanders J."/>
            <person name="Shea T."/>
            <person name="Howe W."/>
            <person name="Livny J."/>
            <person name="Cuomo C."/>
            <person name="Neafsey D."/>
            <person name="Birren B."/>
        </authorList>
    </citation>
    <scope>NUCLEOTIDE SEQUENCE [LARGE SCALE GENOMIC DNA]</scope>
    <source>
        <strain evidence="1 2">JM9A</strain>
    </source>
</reference>
<dbReference type="RefSeq" id="WP_161870024.1">
    <property type="nucleotide sequence ID" value="NZ_MAEI02000001.1"/>
</dbReference>
<sequence length="117" mass="13016">MRLRTRDLQPVYLKKRIATSDDEGNDIITYSDEPKELQMNVQSAGGQVMAQIYGESLPYIKACKYQGELLKAGENELDGVCVEVSADDEPDYEIVAIQTFSTHLNITLKKRGVSDGS</sequence>
<reference evidence="2" key="1">
    <citation type="submission" date="2016-06" db="EMBL/GenBank/DDBJ databases">
        <title>Four novel species of enterococci isolated from chicken manure.</title>
        <authorList>
            <person name="Van Tyne D."/>
        </authorList>
    </citation>
    <scope>NUCLEOTIDE SEQUENCE [LARGE SCALE GENOMIC DNA]</scope>
    <source>
        <strain evidence="2">JM9A</strain>
    </source>
</reference>
<dbReference type="Proteomes" id="UP001429357">
    <property type="component" value="Unassembled WGS sequence"/>
</dbReference>
<evidence type="ECO:0000313" key="2">
    <source>
        <dbReference type="Proteomes" id="UP001429357"/>
    </source>
</evidence>
<proteinExistence type="predicted"/>
<protein>
    <submittedName>
        <fullName evidence="1">Uncharacterized protein</fullName>
    </submittedName>
</protein>
<dbReference type="EMBL" id="MAEI02000001">
    <property type="protein sequence ID" value="MEO1782515.1"/>
    <property type="molecule type" value="Genomic_DNA"/>
</dbReference>